<feature type="region of interest" description="Disordered" evidence="1">
    <location>
        <begin position="1"/>
        <end position="53"/>
    </location>
</feature>
<comment type="caution">
    <text evidence="2">The sequence shown here is derived from an EMBL/GenBank/DDBJ whole genome shotgun (WGS) entry which is preliminary data.</text>
</comment>
<evidence type="ECO:0000256" key="1">
    <source>
        <dbReference type="SAM" id="MobiDB-lite"/>
    </source>
</evidence>
<evidence type="ECO:0000313" key="3">
    <source>
        <dbReference type="Proteomes" id="UP000187609"/>
    </source>
</evidence>
<protein>
    <submittedName>
        <fullName evidence="2">Uncharacterized protein</fullName>
    </submittedName>
</protein>
<name>A0A314KM97_NICAT</name>
<evidence type="ECO:0000313" key="2">
    <source>
        <dbReference type="EMBL" id="OIT30430.1"/>
    </source>
</evidence>
<gene>
    <name evidence="2" type="ORF">A4A49_36722</name>
</gene>
<keyword evidence="3" id="KW-1185">Reference proteome</keyword>
<proteinExistence type="predicted"/>
<accession>A0A314KM97</accession>
<feature type="compositionally biased region" description="Low complexity" evidence="1">
    <location>
        <begin position="25"/>
        <end position="37"/>
    </location>
</feature>
<sequence length="178" mass="19772">MAPGGRVYRQTTITGASTQANRSFDPSNSNNPTPNTDDSTRIRKGRGRTMGKGLEKMKKSIGRKMGVNEHGGVEPNRIEFYKSTHYSSEKGWSSPEAETNYNKMSDLRARSIFKENSMTIDEIADNVLGTRSGYIKGLGYGPKPNTTKATKRRKTELEESLRRAKEDVATAQHGLQNV</sequence>
<feature type="compositionally biased region" description="Polar residues" evidence="1">
    <location>
        <begin position="9"/>
        <end position="24"/>
    </location>
</feature>
<reference evidence="2" key="1">
    <citation type="submission" date="2016-11" db="EMBL/GenBank/DDBJ databases">
        <title>The genome of Nicotiana attenuata.</title>
        <authorList>
            <person name="Xu S."/>
            <person name="Brockmoeller T."/>
            <person name="Gaquerel E."/>
            <person name="Navarro A."/>
            <person name="Kuhl H."/>
            <person name="Gase K."/>
            <person name="Ling Z."/>
            <person name="Zhou W."/>
            <person name="Kreitzer C."/>
            <person name="Stanke M."/>
            <person name="Tang H."/>
            <person name="Lyons E."/>
            <person name="Pandey P."/>
            <person name="Pandey S.P."/>
            <person name="Timmermann B."/>
            <person name="Baldwin I.T."/>
        </authorList>
    </citation>
    <scope>NUCLEOTIDE SEQUENCE [LARGE SCALE GENOMIC DNA]</scope>
    <source>
        <strain evidence="2">UT</strain>
    </source>
</reference>
<dbReference type="Proteomes" id="UP000187609">
    <property type="component" value="Unassembled WGS sequence"/>
</dbReference>
<organism evidence="2 3">
    <name type="scientific">Nicotiana attenuata</name>
    <name type="common">Coyote tobacco</name>
    <dbReference type="NCBI Taxonomy" id="49451"/>
    <lineage>
        <taxon>Eukaryota</taxon>
        <taxon>Viridiplantae</taxon>
        <taxon>Streptophyta</taxon>
        <taxon>Embryophyta</taxon>
        <taxon>Tracheophyta</taxon>
        <taxon>Spermatophyta</taxon>
        <taxon>Magnoliopsida</taxon>
        <taxon>eudicotyledons</taxon>
        <taxon>Gunneridae</taxon>
        <taxon>Pentapetalae</taxon>
        <taxon>asterids</taxon>
        <taxon>lamiids</taxon>
        <taxon>Solanales</taxon>
        <taxon>Solanaceae</taxon>
        <taxon>Nicotianoideae</taxon>
        <taxon>Nicotianeae</taxon>
        <taxon>Nicotiana</taxon>
    </lineage>
</organism>
<feature type="compositionally biased region" description="Basic and acidic residues" evidence="1">
    <location>
        <begin position="155"/>
        <end position="168"/>
    </location>
</feature>
<feature type="region of interest" description="Disordered" evidence="1">
    <location>
        <begin position="137"/>
        <end position="178"/>
    </location>
</feature>
<dbReference type="EMBL" id="MJEQ01001518">
    <property type="protein sequence ID" value="OIT30430.1"/>
    <property type="molecule type" value="Genomic_DNA"/>
</dbReference>
<dbReference type="Gramene" id="OIT30430">
    <property type="protein sequence ID" value="OIT30430"/>
    <property type="gene ID" value="A4A49_36722"/>
</dbReference>
<dbReference type="AlphaFoldDB" id="A0A314KM97"/>